<evidence type="ECO:0000313" key="2">
    <source>
        <dbReference type="Proteomes" id="UP001444071"/>
    </source>
</evidence>
<keyword evidence="2" id="KW-1185">Reference proteome</keyword>
<dbReference type="Proteomes" id="UP001444071">
    <property type="component" value="Unassembled WGS sequence"/>
</dbReference>
<proteinExistence type="predicted"/>
<gene>
    <name evidence="1" type="ORF">XENORESO_010354</name>
</gene>
<dbReference type="EMBL" id="JAHRIM010022334">
    <property type="protein sequence ID" value="MEQ2263381.1"/>
    <property type="molecule type" value="Genomic_DNA"/>
</dbReference>
<sequence length="103" mass="12066">MVLTAVVVPFKRSGLMHAFNCIFYKWSVTPYEFIIFFQQPTQTEQMTFCIEIRDTMLFLSNEIFDAILKMLWNDSSETVMSPSCDAPKTCQEVFSQQFLMHTN</sequence>
<accession>A0ABV0W1G6</accession>
<evidence type="ECO:0000313" key="1">
    <source>
        <dbReference type="EMBL" id="MEQ2263381.1"/>
    </source>
</evidence>
<protein>
    <submittedName>
        <fullName evidence="1">Uncharacterized protein</fullName>
    </submittedName>
</protein>
<reference evidence="1 2" key="1">
    <citation type="submission" date="2021-06" db="EMBL/GenBank/DDBJ databases">
        <authorList>
            <person name="Palmer J.M."/>
        </authorList>
    </citation>
    <scope>NUCLEOTIDE SEQUENCE [LARGE SCALE GENOMIC DNA]</scope>
    <source>
        <strain evidence="1 2">XR_2019</strain>
        <tissue evidence="1">Muscle</tissue>
    </source>
</reference>
<organism evidence="1 2">
    <name type="scientific">Xenotaenia resolanae</name>
    <dbReference type="NCBI Taxonomy" id="208358"/>
    <lineage>
        <taxon>Eukaryota</taxon>
        <taxon>Metazoa</taxon>
        <taxon>Chordata</taxon>
        <taxon>Craniata</taxon>
        <taxon>Vertebrata</taxon>
        <taxon>Euteleostomi</taxon>
        <taxon>Actinopterygii</taxon>
        <taxon>Neopterygii</taxon>
        <taxon>Teleostei</taxon>
        <taxon>Neoteleostei</taxon>
        <taxon>Acanthomorphata</taxon>
        <taxon>Ovalentaria</taxon>
        <taxon>Atherinomorphae</taxon>
        <taxon>Cyprinodontiformes</taxon>
        <taxon>Goodeidae</taxon>
        <taxon>Xenotaenia</taxon>
    </lineage>
</organism>
<name>A0ABV0W1G6_9TELE</name>
<comment type="caution">
    <text evidence="1">The sequence shown here is derived from an EMBL/GenBank/DDBJ whole genome shotgun (WGS) entry which is preliminary data.</text>
</comment>